<gene>
    <name evidence="1" type="ORF">G3I71_01680</name>
</gene>
<accession>A0A6B3BKV9</accession>
<reference evidence="1" key="1">
    <citation type="submission" date="2020-01" db="EMBL/GenBank/DDBJ databases">
        <title>Insect and environment-associated Actinomycetes.</title>
        <authorList>
            <person name="Currrie C."/>
            <person name="Chevrette M."/>
            <person name="Carlson C."/>
            <person name="Stubbendieck R."/>
            <person name="Wendt-Pienkowski E."/>
        </authorList>
    </citation>
    <scope>NUCLEOTIDE SEQUENCE</scope>
    <source>
        <strain evidence="1">SID12501</strain>
    </source>
</reference>
<organism evidence="1">
    <name type="scientific">Streptomyces sp. SID12501</name>
    <dbReference type="NCBI Taxonomy" id="2706042"/>
    <lineage>
        <taxon>Bacteria</taxon>
        <taxon>Bacillati</taxon>
        <taxon>Actinomycetota</taxon>
        <taxon>Actinomycetes</taxon>
        <taxon>Kitasatosporales</taxon>
        <taxon>Streptomycetaceae</taxon>
        <taxon>Streptomyces</taxon>
    </lineage>
</organism>
<comment type="caution">
    <text evidence="1">The sequence shown here is derived from an EMBL/GenBank/DDBJ whole genome shotgun (WGS) entry which is preliminary data.</text>
</comment>
<dbReference type="EMBL" id="JAAGLU010000001">
    <property type="protein sequence ID" value="NEC84602.1"/>
    <property type="molecule type" value="Genomic_DNA"/>
</dbReference>
<sequence length="98" mass="10915">MEQPTGIEEIEQRVALVDAAVRSIAEHPVDVTDPDWVTRMRQGPAPLDEAGVRAEAESALRDLIALYAQGDESLRASVRGLFSRYRNSFAVHRPSGRW</sequence>
<proteinExistence type="predicted"/>
<name>A0A6B3BKV9_9ACTN</name>
<protein>
    <submittedName>
        <fullName evidence="1">Uncharacterized protein</fullName>
    </submittedName>
</protein>
<dbReference type="RefSeq" id="WP_164312032.1">
    <property type="nucleotide sequence ID" value="NZ_JAAGLU010000001.1"/>
</dbReference>
<dbReference type="AlphaFoldDB" id="A0A6B3BKV9"/>
<evidence type="ECO:0000313" key="1">
    <source>
        <dbReference type="EMBL" id="NEC84602.1"/>
    </source>
</evidence>